<dbReference type="OrthoDB" id="2969742at2"/>
<comment type="caution">
    <text evidence="2">The sequence shown here is derived from an EMBL/GenBank/DDBJ whole genome shotgun (WGS) entry which is preliminary data.</text>
</comment>
<sequence length="150" mass="17628">MKQFKEWNVKPYYGPEIVGIMLEELVARKNKVEKMEKAKMRWSLFAMGCAAIFFLFGYKAFGNVGMSNNILNVLLGSPLILVLLLLLSIGFIQLNFFVKKTTKAEKEFDELREELISRSTELWETDDTWESREAVYSFMKREHDINLYHK</sequence>
<keyword evidence="1" id="KW-0472">Membrane</keyword>
<keyword evidence="3" id="KW-1185">Reference proteome</keyword>
<accession>W4QVH6</accession>
<dbReference type="AlphaFoldDB" id="W4QVH6"/>
<feature type="transmembrane region" description="Helical" evidence="1">
    <location>
        <begin position="42"/>
        <end position="61"/>
    </location>
</feature>
<feature type="transmembrane region" description="Helical" evidence="1">
    <location>
        <begin position="73"/>
        <end position="98"/>
    </location>
</feature>
<protein>
    <recommendedName>
        <fullName evidence="4">DUF2663 family protein</fullName>
    </recommendedName>
</protein>
<evidence type="ECO:0000313" key="2">
    <source>
        <dbReference type="EMBL" id="GAE35892.1"/>
    </source>
</evidence>
<organism evidence="2 3">
    <name type="scientific">Halalkalibacter akibai (strain ATCC 43226 / DSM 21942 / CIP 109018 / JCM 9157 / 1139)</name>
    <name type="common">Bacillus akibai</name>
    <dbReference type="NCBI Taxonomy" id="1236973"/>
    <lineage>
        <taxon>Bacteria</taxon>
        <taxon>Bacillati</taxon>
        <taxon>Bacillota</taxon>
        <taxon>Bacilli</taxon>
        <taxon>Bacillales</taxon>
        <taxon>Bacillaceae</taxon>
        <taxon>Halalkalibacter</taxon>
    </lineage>
</organism>
<proteinExistence type="predicted"/>
<gene>
    <name evidence="2" type="ORF">JCM9157_3029</name>
</gene>
<dbReference type="eggNOG" id="ENOG50338GN">
    <property type="taxonomic scope" value="Bacteria"/>
</dbReference>
<dbReference type="InterPro" id="IPR020210">
    <property type="entry name" value="Uncharacterised_YpbF_TM"/>
</dbReference>
<keyword evidence="1" id="KW-1133">Transmembrane helix</keyword>
<dbReference type="EMBL" id="BAUV01000024">
    <property type="protein sequence ID" value="GAE35892.1"/>
    <property type="molecule type" value="Genomic_DNA"/>
</dbReference>
<evidence type="ECO:0000313" key="3">
    <source>
        <dbReference type="Proteomes" id="UP000018896"/>
    </source>
</evidence>
<name>W4QVH6_HALA3</name>
<reference evidence="2 3" key="1">
    <citation type="journal article" date="2014" name="Genome Announc.">
        <title>Draft Genome Sequences of Three Alkaliphilic Bacillus Strains, Bacillus wakoensis JCM 9140T, Bacillus akibai JCM 9157T, and Bacillus hemicellulosilyticus JCM 9152T.</title>
        <authorList>
            <person name="Yuki M."/>
            <person name="Oshima K."/>
            <person name="Suda W."/>
            <person name="Oshida Y."/>
            <person name="Kitamura K."/>
            <person name="Iida T."/>
            <person name="Hattori M."/>
            <person name="Ohkuma M."/>
        </authorList>
    </citation>
    <scope>NUCLEOTIDE SEQUENCE [LARGE SCALE GENOMIC DNA]</scope>
    <source>
        <strain evidence="2 3">JCM 9157</strain>
    </source>
</reference>
<dbReference type="Pfam" id="PF10864">
    <property type="entry name" value="DUF2663"/>
    <property type="match status" value="1"/>
</dbReference>
<dbReference type="STRING" id="1236973.JCM9157_3029"/>
<dbReference type="Proteomes" id="UP000018896">
    <property type="component" value="Unassembled WGS sequence"/>
</dbReference>
<evidence type="ECO:0008006" key="4">
    <source>
        <dbReference type="Google" id="ProtNLM"/>
    </source>
</evidence>
<dbReference type="RefSeq" id="WP_035665505.1">
    <property type="nucleotide sequence ID" value="NZ_BAUV01000024.1"/>
</dbReference>
<keyword evidence="1" id="KW-0812">Transmembrane</keyword>
<evidence type="ECO:0000256" key="1">
    <source>
        <dbReference type="SAM" id="Phobius"/>
    </source>
</evidence>